<dbReference type="VEuPathDB" id="TriTrypDB:TcCLB.508153.230"/>
<evidence type="ECO:0000256" key="11">
    <source>
        <dbReference type="ARBA" id="ARBA00023209"/>
    </source>
</evidence>
<dbReference type="VEuPathDB" id="TriTrypDB:TcCL_ESM06787"/>
<reference evidence="17 18" key="1">
    <citation type="journal article" date="2018" name="Microb. Genom.">
        <title>Expanding an expanded genome: long-read sequencing of Trypanosoma cruzi.</title>
        <authorList>
            <person name="Berna L."/>
            <person name="Rodriguez M."/>
            <person name="Chiribao M.L."/>
            <person name="Parodi-Talice A."/>
            <person name="Pita S."/>
            <person name="Rijo G."/>
            <person name="Alvarez-Valin F."/>
            <person name="Robello C."/>
        </authorList>
    </citation>
    <scope>NUCLEOTIDE SEQUENCE [LARGE SCALE GENOMIC DNA]</scope>
    <source>
        <strain evidence="17 18">Dm28c</strain>
    </source>
</reference>
<dbReference type="VEuPathDB" id="TriTrypDB:Tc_MARK_3198"/>
<dbReference type="GO" id="GO:0016020">
    <property type="term" value="C:membrane"/>
    <property type="evidence" value="ECO:0007669"/>
    <property type="project" value="UniProtKB-SubCell"/>
</dbReference>
<feature type="transmembrane region" description="Helical" evidence="14">
    <location>
        <begin position="217"/>
        <end position="237"/>
    </location>
</feature>
<evidence type="ECO:0000256" key="6">
    <source>
        <dbReference type="ARBA" id="ARBA00022692"/>
    </source>
</evidence>
<evidence type="ECO:0000256" key="1">
    <source>
        <dbReference type="ARBA" id="ARBA00004370"/>
    </source>
</evidence>
<evidence type="ECO:0000256" key="5">
    <source>
        <dbReference type="ARBA" id="ARBA00022679"/>
    </source>
</evidence>
<dbReference type="InterPro" id="IPR045252">
    <property type="entry name" value="LPCAT1-like"/>
</dbReference>
<dbReference type="VEuPathDB" id="TriTrypDB:TcCLB.510323.80"/>
<keyword evidence="15" id="KW-0732">Signal</keyword>
<dbReference type="SUPFAM" id="SSF69593">
    <property type="entry name" value="Glycerol-3-phosphate (1)-acyltransferase"/>
    <property type="match status" value="1"/>
</dbReference>
<dbReference type="CDD" id="cd07991">
    <property type="entry name" value="LPLAT_LPCAT1-like"/>
    <property type="match status" value="1"/>
</dbReference>
<dbReference type="VEuPathDB" id="TriTrypDB:ECC02_001749"/>
<gene>
    <name evidence="17" type="ORF">C4B63_23g191</name>
</gene>
<evidence type="ECO:0000256" key="13">
    <source>
        <dbReference type="ARBA" id="ARBA00023315"/>
    </source>
</evidence>
<dbReference type="InterPro" id="IPR002048">
    <property type="entry name" value="EF_hand_dom"/>
</dbReference>
<keyword evidence="13" id="KW-0012">Acyltransferase</keyword>
<keyword evidence="9" id="KW-0443">Lipid metabolism</keyword>
<dbReference type="EMBL" id="PRFA01000023">
    <property type="protein sequence ID" value="PWU95201.1"/>
    <property type="molecule type" value="Genomic_DNA"/>
</dbReference>
<dbReference type="AlphaFoldDB" id="A0A2V2VG04"/>
<dbReference type="PROSITE" id="PS00018">
    <property type="entry name" value="EF_HAND_1"/>
    <property type="match status" value="1"/>
</dbReference>
<dbReference type="InterPro" id="IPR002123">
    <property type="entry name" value="Plipid/glycerol_acylTrfase"/>
</dbReference>
<evidence type="ECO:0000256" key="12">
    <source>
        <dbReference type="ARBA" id="ARBA00023264"/>
    </source>
</evidence>
<dbReference type="VEuPathDB" id="TriTrypDB:TcG_00806"/>
<evidence type="ECO:0000256" key="3">
    <source>
        <dbReference type="ARBA" id="ARBA00008655"/>
    </source>
</evidence>
<feature type="chain" id="PRO_5015939568" description="EF-hand domain-containing protein" evidence="15">
    <location>
        <begin position="26"/>
        <end position="457"/>
    </location>
</feature>
<name>A0A2V2VG04_TRYCR</name>
<dbReference type="VEuPathDB" id="TriTrypDB:TcBrA4_0130030"/>
<keyword evidence="5" id="KW-0808">Transferase</keyword>
<keyword evidence="10 14" id="KW-0472">Membrane</keyword>
<dbReference type="Proteomes" id="UP000246121">
    <property type="component" value="Unassembled WGS sequence"/>
</dbReference>
<organism evidence="17 18">
    <name type="scientific">Trypanosoma cruzi</name>
    <dbReference type="NCBI Taxonomy" id="5693"/>
    <lineage>
        <taxon>Eukaryota</taxon>
        <taxon>Discoba</taxon>
        <taxon>Euglenozoa</taxon>
        <taxon>Kinetoplastea</taxon>
        <taxon>Metakinetoplastina</taxon>
        <taxon>Trypanosomatida</taxon>
        <taxon>Trypanosomatidae</taxon>
        <taxon>Trypanosoma</taxon>
        <taxon>Schizotrypanum</taxon>
    </lineage>
</organism>
<sequence>MSLSCYLRLPIGLIVVLFLCTQTFGPPVAEQQISESIRSITAQYKKLVERAINETMRSLMDHVDSNRDGQIQLEEFQSLAAAALQRVRNVRPITQEIGLAFSHITWTELMWRYFLLQLLFLFSLFLLENLWCLIFTAPRRLLLDDSYLTTTPPEVGPEIALTYDTPWTTYERLKMAFFAATGLLFLRIFFLLFFAVLATFFMSLCGWRGRTRRGNPLWFAVWSNAATVLAHIGSVFAGVYHIKVFGRFADASECKVMIGNHSCIMEVIILFIMGNFPSFVTRKENCEKVPFFADVAECLSAIIVDRKDVNSRQQTADAIRARAKDRNPKSPQLLVFPEGTTSNQRALFMFKQGAMVPGEPLQMVCVSFPYKHFNPCWTGRPCGGNNFSDLLMRLCSQFVNHLEVRALPVYTPTEEERKDPALYAKHCQQMMATVLRCSVSSCKYSDYESISTEKSRS</sequence>
<dbReference type="VEuPathDB" id="TriTrypDB:C4B63_23g191"/>
<dbReference type="VEuPathDB" id="TriTrypDB:TcG_00807"/>
<feature type="transmembrane region" description="Helical" evidence="14">
    <location>
        <begin position="176"/>
        <end position="205"/>
    </location>
</feature>
<comment type="pathway">
    <text evidence="2">Lipid metabolism; phospholipid metabolism.</text>
</comment>
<dbReference type="GO" id="GO:0005509">
    <property type="term" value="F:calcium ion binding"/>
    <property type="evidence" value="ECO:0007669"/>
    <property type="project" value="InterPro"/>
</dbReference>
<evidence type="ECO:0000256" key="4">
    <source>
        <dbReference type="ARBA" id="ARBA00022516"/>
    </source>
</evidence>
<evidence type="ECO:0000256" key="9">
    <source>
        <dbReference type="ARBA" id="ARBA00023098"/>
    </source>
</evidence>
<comment type="caution">
    <text evidence="17">The sequence shown here is derived from an EMBL/GenBank/DDBJ whole genome shotgun (WGS) entry which is preliminary data.</text>
</comment>
<proteinExistence type="inferred from homology"/>
<comment type="similarity">
    <text evidence="3">Belongs to the 1-acyl-sn-glycerol-3-phosphate acyltransferase family.</text>
</comment>
<feature type="transmembrane region" description="Helical" evidence="14">
    <location>
        <begin position="257"/>
        <end position="276"/>
    </location>
</feature>
<protein>
    <recommendedName>
        <fullName evidence="16">EF-hand domain-containing protein</fullName>
    </recommendedName>
</protein>
<evidence type="ECO:0000256" key="7">
    <source>
        <dbReference type="ARBA" id="ARBA00022837"/>
    </source>
</evidence>
<keyword evidence="11" id="KW-0594">Phospholipid biosynthesis</keyword>
<keyword evidence="7" id="KW-0106">Calcium</keyword>
<dbReference type="SUPFAM" id="SSF47473">
    <property type="entry name" value="EF-hand"/>
    <property type="match status" value="1"/>
</dbReference>
<evidence type="ECO:0000313" key="18">
    <source>
        <dbReference type="Proteomes" id="UP000246121"/>
    </source>
</evidence>
<evidence type="ECO:0000259" key="16">
    <source>
        <dbReference type="PROSITE" id="PS50222"/>
    </source>
</evidence>
<evidence type="ECO:0000313" key="17">
    <source>
        <dbReference type="EMBL" id="PWU95201.1"/>
    </source>
</evidence>
<keyword evidence="8 14" id="KW-1133">Transmembrane helix</keyword>
<evidence type="ECO:0000256" key="8">
    <source>
        <dbReference type="ARBA" id="ARBA00022989"/>
    </source>
</evidence>
<dbReference type="GO" id="GO:0008654">
    <property type="term" value="P:phospholipid biosynthetic process"/>
    <property type="evidence" value="ECO:0007669"/>
    <property type="project" value="UniProtKB-KW"/>
</dbReference>
<dbReference type="VEuPathDB" id="TriTrypDB:BCY84_15241"/>
<dbReference type="Pfam" id="PF01553">
    <property type="entry name" value="Acyltransferase"/>
    <property type="match status" value="1"/>
</dbReference>
<dbReference type="UniPathway" id="UPA00085"/>
<dbReference type="SMART" id="SM00563">
    <property type="entry name" value="PlsC"/>
    <property type="match status" value="1"/>
</dbReference>
<dbReference type="GO" id="GO:0008374">
    <property type="term" value="F:O-acyltransferase activity"/>
    <property type="evidence" value="ECO:0007669"/>
    <property type="project" value="InterPro"/>
</dbReference>
<accession>A0A2V2VG04</accession>
<feature type="domain" description="EF-hand" evidence="16">
    <location>
        <begin position="51"/>
        <end position="86"/>
    </location>
</feature>
<dbReference type="PROSITE" id="PS50222">
    <property type="entry name" value="EF_HAND_2"/>
    <property type="match status" value="1"/>
</dbReference>
<comment type="subcellular location">
    <subcellularLocation>
        <location evidence="1">Membrane</location>
    </subcellularLocation>
</comment>
<feature type="transmembrane region" description="Helical" evidence="14">
    <location>
        <begin position="113"/>
        <end position="137"/>
    </location>
</feature>
<evidence type="ECO:0000256" key="15">
    <source>
        <dbReference type="SAM" id="SignalP"/>
    </source>
</evidence>
<dbReference type="InterPro" id="IPR018247">
    <property type="entry name" value="EF_Hand_1_Ca_BS"/>
</dbReference>
<dbReference type="VEuPathDB" id="TriTrypDB:C3747_14g17"/>
<dbReference type="InterPro" id="IPR011992">
    <property type="entry name" value="EF-hand-dom_pair"/>
</dbReference>
<keyword evidence="6 14" id="KW-0812">Transmembrane</keyword>
<keyword evidence="12" id="KW-1208">Phospholipid metabolism</keyword>
<dbReference type="VEuPathDB" id="TriTrypDB:TCDM_00270"/>
<dbReference type="PANTHER" id="PTHR23063:SF58">
    <property type="entry name" value="PUTATIVE-RELATED"/>
    <property type="match status" value="1"/>
</dbReference>
<keyword evidence="4" id="KW-0444">Lipid biosynthesis</keyword>
<dbReference type="Gene3D" id="1.10.238.10">
    <property type="entry name" value="EF-hand"/>
    <property type="match status" value="1"/>
</dbReference>
<dbReference type="PANTHER" id="PTHR23063">
    <property type="entry name" value="PHOSPHOLIPID ACYLTRANSFERASE"/>
    <property type="match status" value="1"/>
</dbReference>
<evidence type="ECO:0000256" key="10">
    <source>
        <dbReference type="ARBA" id="ARBA00023136"/>
    </source>
</evidence>
<evidence type="ECO:0000256" key="14">
    <source>
        <dbReference type="SAM" id="Phobius"/>
    </source>
</evidence>
<dbReference type="VEuPathDB" id="TriTrypDB:TCSYLVIO_004410"/>
<evidence type="ECO:0000256" key="2">
    <source>
        <dbReference type="ARBA" id="ARBA00005074"/>
    </source>
</evidence>
<feature type="signal peptide" evidence="15">
    <location>
        <begin position="1"/>
        <end position="25"/>
    </location>
</feature>